<dbReference type="SUPFAM" id="SSF54814">
    <property type="entry name" value="Prokaryotic type KH domain (KH-domain type II)"/>
    <property type="match status" value="2"/>
</dbReference>
<dbReference type="InterPro" id="IPR025249">
    <property type="entry name" value="TF_NusA_KH_1st"/>
</dbReference>
<dbReference type="Proteomes" id="UP001162734">
    <property type="component" value="Chromosome"/>
</dbReference>
<dbReference type="Pfam" id="PF26594">
    <property type="entry name" value="KH_NusA_2nd"/>
    <property type="match status" value="1"/>
</dbReference>
<comment type="subcellular location">
    <subcellularLocation>
        <location evidence="7">Cytoplasm</location>
    </subcellularLocation>
</comment>
<accession>A0ABM7X913</accession>
<dbReference type="SUPFAM" id="SSF69705">
    <property type="entry name" value="Transcription factor NusA, N-terminal domain"/>
    <property type="match status" value="1"/>
</dbReference>
<dbReference type="InterPro" id="IPR009019">
    <property type="entry name" value="KH_sf_prok-type"/>
</dbReference>
<evidence type="ECO:0000256" key="3">
    <source>
        <dbReference type="ARBA" id="ARBA00022814"/>
    </source>
</evidence>
<dbReference type="InterPro" id="IPR003029">
    <property type="entry name" value="S1_domain"/>
</dbReference>
<dbReference type="InterPro" id="IPR010213">
    <property type="entry name" value="TF_NusA"/>
</dbReference>
<dbReference type="PROSITE" id="PS50126">
    <property type="entry name" value="S1"/>
    <property type="match status" value="1"/>
</dbReference>
<gene>
    <name evidence="7 9" type="primary">nusA</name>
    <name evidence="9" type="ORF">AMPC_14340</name>
</gene>
<dbReference type="SUPFAM" id="SSF50249">
    <property type="entry name" value="Nucleic acid-binding proteins"/>
    <property type="match status" value="1"/>
</dbReference>
<evidence type="ECO:0000259" key="8">
    <source>
        <dbReference type="PROSITE" id="PS50126"/>
    </source>
</evidence>
<dbReference type="InterPro" id="IPR010995">
    <property type="entry name" value="DNA_repair_Rad51/TF_NusA_a-hlx"/>
</dbReference>
<dbReference type="InterPro" id="IPR013735">
    <property type="entry name" value="TF_NusA_N"/>
</dbReference>
<evidence type="ECO:0000256" key="1">
    <source>
        <dbReference type="ARBA" id="ARBA00022472"/>
    </source>
</evidence>
<keyword evidence="3 7" id="KW-0889">Transcription antitermination</keyword>
<dbReference type="InterPro" id="IPR058582">
    <property type="entry name" value="KH_NusA_2nd"/>
</dbReference>
<reference evidence="10" key="1">
    <citation type="journal article" date="2022" name="Int. J. Syst. Evol. Microbiol.">
        <title>Anaeromyxobacter oryzae sp. nov., Anaeromyxobacter diazotrophicus sp. nov. and Anaeromyxobacter paludicola sp. nov., isolated from paddy soils.</title>
        <authorList>
            <person name="Itoh H."/>
            <person name="Xu Z."/>
            <person name="Mise K."/>
            <person name="Masuda Y."/>
            <person name="Ushijima N."/>
            <person name="Hayakawa C."/>
            <person name="Shiratori Y."/>
            <person name="Senoo K."/>
        </authorList>
    </citation>
    <scope>NUCLEOTIDE SEQUENCE [LARGE SCALE GENOMIC DNA]</scope>
    <source>
        <strain evidence="10">Red630</strain>
    </source>
</reference>
<dbReference type="Pfam" id="PF00575">
    <property type="entry name" value="S1"/>
    <property type="match status" value="1"/>
</dbReference>
<evidence type="ECO:0000313" key="10">
    <source>
        <dbReference type="Proteomes" id="UP001162734"/>
    </source>
</evidence>
<dbReference type="InterPro" id="IPR030842">
    <property type="entry name" value="TF_NusA_bacterial"/>
</dbReference>
<dbReference type="HAMAP" id="MF_00945_B">
    <property type="entry name" value="NusA_B"/>
    <property type="match status" value="1"/>
</dbReference>
<dbReference type="Gene3D" id="1.10.150.20">
    <property type="entry name" value="5' to 3' exonuclease, C-terminal subdomain"/>
    <property type="match status" value="2"/>
</dbReference>
<evidence type="ECO:0000256" key="2">
    <source>
        <dbReference type="ARBA" id="ARBA00022490"/>
    </source>
</evidence>
<name>A0ABM7X913_9BACT</name>
<dbReference type="CDD" id="cd22529">
    <property type="entry name" value="KH-II_NusA_rpt2"/>
    <property type="match status" value="1"/>
</dbReference>
<keyword evidence="10" id="KW-1185">Reference proteome</keyword>
<dbReference type="Gene3D" id="3.30.300.20">
    <property type="match status" value="2"/>
</dbReference>
<dbReference type="CDD" id="cd04455">
    <property type="entry name" value="S1_NusA"/>
    <property type="match status" value="1"/>
</dbReference>
<protein>
    <recommendedName>
        <fullName evidence="7">Transcription termination/antitermination protein NusA</fullName>
    </recommendedName>
</protein>
<comment type="similarity">
    <text evidence="7">Belongs to the NusA family.</text>
</comment>
<dbReference type="CDD" id="cd02134">
    <property type="entry name" value="KH-II_NusA_rpt1"/>
    <property type="match status" value="1"/>
</dbReference>
<dbReference type="InterPro" id="IPR004087">
    <property type="entry name" value="KH_dom"/>
</dbReference>
<dbReference type="InterPro" id="IPR012340">
    <property type="entry name" value="NA-bd_OB-fold"/>
</dbReference>
<organism evidence="9 10">
    <name type="scientific">Anaeromyxobacter paludicola</name>
    <dbReference type="NCBI Taxonomy" id="2918171"/>
    <lineage>
        <taxon>Bacteria</taxon>
        <taxon>Pseudomonadati</taxon>
        <taxon>Myxococcota</taxon>
        <taxon>Myxococcia</taxon>
        <taxon>Myxococcales</taxon>
        <taxon>Cystobacterineae</taxon>
        <taxon>Anaeromyxobacteraceae</taxon>
        <taxon>Anaeromyxobacter</taxon>
    </lineage>
</organism>
<dbReference type="Gene3D" id="2.40.50.140">
    <property type="entry name" value="Nucleic acid-binding proteins"/>
    <property type="match status" value="1"/>
</dbReference>
<dbReference type="RefSeq" id="WP_248346275.1">
    <property type="nucleotide sequence ID" value="NZ_AP025592.1"/>
</dbReference>
<dbReference type="PANTHER" id="PTHR22648:SF0">
    <property type="entry name" value="TRANSCRIPTION TERMINATION_ANTITERMINATION PROTEIN NUSA"/>
    <property type="match status" value="1"/>
</dbReference>
<dbReference type="Pfam" id="PF13184">
    <property type="entry name" value="KH_NusA_1st"/>
    <property type="match status" value="1"/>
</dbReference>
<dbReference type="NCBIfam" id="TIGR01953">
    <property type="entry name" value="NusA"/>
    <property type="match status" value="1"/>
</dbReference>
<dbReference type="Gene3D" id="3.30.1480.10">
    <property type="entry name" value="NusA, N-terminal domain"/>
    <property type="match status" value="1"/>
</dbReference>
<evidence type="ECO:0000256" key="6">
    <source>
        <dbReference type="ARBA" id="ARBA00023163"/>
    </source>
</evidence>
<keyword evidence="1 7" id="KW-0806">Transcription termination</keyword>
<dbReference type="InterPro" id="IPR036555">
    <property type="entry name" value="NusA_N_sf"/>
</dbReference>
<dbReference type="SMART" id="SM00322">
    <property type="entry name" value="KH"/>
    <property type="match status" value="2"/>
</dbReference>
<comment type="subunit">
    <text evidence="7">Monomer. Binds directly to the core enzyme of the DNA-dependent RNA polymerase and to nascent RNA.</text>
</comment>
<keyword evidence="6 7" id="KW-0804">Transcription</keyword>
<keyword evidence="2 7" id="KW-0963">Cytoplasm</keyword>
<evidence type="ECO:0000256" key="5">
    <source>
        <dbReference type="ARBA" id="ARBA00023015"/>
    </source>
</evidence>
<dbReference type="PANTHER" id="PTHR22648">
    <property type="entry name" value="TRANSCRIPTION TERMINATION FACTOR NUSA"/>
    <property type="match status" value="1"/>
</dbReference>
<dbReference type="PROSITE" id="PS50084">
    <property type="entry name" value="KH_TYPE_1"/>
    <property type="match status" value="1"/>
</dbReference>
<evidence type="ECO:0000313" key="9">
    <source>
        <dbReference type="EMBL" id="BDG08321.1"/>
    </source>
</evidence>
<feature type="domain" description="S1 motif" evidence="8">
    <location>
        <begin position="168"/>
        <end position="232"/>
    </location>
</feature>
<evidence type="ECO:0000256" key="7">
    <source>
        <dbReference type="HAMAP-Rule" id="MF_00945"/>
    </source>
</evidence>
<dbReference type="EMBL" id="AP025592">
    <property type="protein sequence ID" value="BDG08321.1"/>
    <property type="molecule type" value="Genomic_DNA"/>
</dbReference>
<dbReference type="InterPro" id="IPR015946">
    <property type="entry name" value="KH_dom-like_a/b"/>
</dbReference>
<comment type="function">
    <text evidence="7">Participates in both transcription termination and antitermination.</text>
</comment>
<dbReference type="Pfam" id="PF08529">
    <property type="entry name" value="NusA_N"/>
    <property type="match status" value="1"/>
</dbReference>
<dbReference type="SMART" id="SM00316">
    <property type="entry name" value="S1"/>
    <property type="match status" value="1"/>
</dbReference>
<dbReference type="Pfam" id="PF14520">
    <property type="entry name" value="HHH_5"/>
    <property type="match status" value="1"/>
</dbReference>
<keyword evidence="4 7" id="KW-0694">RNA-binding</keyword>
<keyword evidence="5 7" id="KW-0805">Transcription regulation</keyword>
<dbReference type="SUPFAM" id="SSF47794">
    <property type="entry name" value="Rad51 N-terminal domain-like"/>
    <property type="match status" value="1"/>
</dbReference>
<sequence length="551" mass="61728">MQPNVNLNLILDQVAKDKGIERPVLIQILEEAISQAAKKHFGVERALKAHYDEEKGQIDLFQVLTIVPDATEESPIADPVNMIPVSVAREKGIEVEAGDELDFPIYYRPEDEVEARAQDEQWGDLLKLKTYRRSFGRIAAQTAKQVMIQGTRNAERELIFNEYKDRKGEVITGIVRRFERGNVIVDLGRAEAVLPVREQVPRESYRAGDRLQAWVLDVLRESKGPQIILSRASVDLLRKLFEMEVPEIAEGEVVIEAAAREPGGRAKIAVSSRNSDVDPVGACVGMKGSRVQAVVQELRGEKIDIVPWHEDPARFVCNALAPAEVSRVLLDEQNRAMEIIVPDDQLSLAIGRRGQNVRLASQLTGWKLDINSESRVKEMHEFAIQSFTAIGIPEQTQEMLYAHGFRKAQEIASASPEMLTQFPGFTMDMIPDLQKRARAQAVVDAEEEIRLETEREQARLAEARRHPDTLTQDERLARVRGVGEKTIEQLKGAGYGTVEAIHNEADVMRLAESTALGVKKARQIKHAVGVYLEEEARLRAELDAERAKSPI</sequence>
<proteinExistence type="inferred from homology"/>
<evidence type="ECO:0000256" key="4">
    <source>
        <dbReference type="ARBA" id="ARBA00022884"/>
    </source>
</evidence>